<keyword evidence="8" id="KW-1185">Reference proteome</keyword>
<evidence type="ECO:0000256" key="5">
    <source>
        <dbReference type="ARBA" id="ARBA00022837"/>
    </source>
</evidence>
<feature type="domain" description="EF-hand" evidence="6">
    <location>
        <begin position="275"/>
        <end position="310"/>
    </location>
</feature>
<dbReference type="Gene3D" id="1.10.238.10">
    <property type="entry name" value="EF-hand"/>
    <property type="match status" value="2"/>
</dbReference>
<feature type="domain" description="EF-hand" evidence="6">
    <location>
        <begin position="311"/>
        <end position="346"/>
    </location>
</feature>
<evidence type="ECO:0000256" key="4">
    <source>
        <dbReference type="ARBA" id="ARBA00022737"/>
    </source>
</evidence>
<reference evidence="7 8" key="1">
    <citation type="submission" date="2024-08" db="EMBL/GenBank/DDBJ databases">
        <authorList>
            <person name="Cucini C."/>
            <person name="Frati F."/>
        </authorList>
    </citation>
    <scope>NUCLEOTIDE SEQUENCE [LARGE SCALE GENOMIC DNA]</scope>
</reference>
<protein>
    <recommendedName>
        <fullName evidence="6">EF-hand domain-containing protein</fullName>
    </recommendedName>
</protein>
<evidence type="ECO:0000313" key="7">
    <source>
        <dbReference type="EMBL" id="CAL8101817.1"/>
    </source>
</evidence>
<feature type="domain" description="EF-hand" evidence="6">
    <location>
        <begin position="208"/>
        <end position="243"/>
    </location>
</feature>
<dbReference type="SUPFAM" id="SSF47473">
    <property type="entry name" value="EF-hand"/>
    <property type="match status" value="2"/>
</dbReference>
<gene>
    <name evidence="7" type="ORF">ODALV1_LOCUS10966</name>
</gene>
<dbReference type="InterPro" id="IPR051426">
    <property type="entry name" value="Peflin/Sorcin_CaBP"/>
</dbReference>
<sequence>MMGQTSPSAPASAQNPGVDINQLAAIFRGVDVDNNGEIDSSELTSALSNGTWMPFNPQTVKLMIRMFDRKGTGTIRFEEFGSLWKYVQDWQVCFQSYDRDNSGFIDCNELHSALTAFGYRLSPTVAQLMVKQFDRQHRGSTLAFDDFIHCCVMLCNITEAFKQLDEDRDGVITIQYEQFLVEKDLLLPNYPTSAIMAYYNAPPPPSAPDRNFLYSVFQRVDQDRSGSINANELQSALSNGTWTPFNPETVRMMIGMFDKDNSGTINFEEFGALWKYVTDWQQCFKSFDSDNSGSIDRNELLTALTTFGYRLQPNTVDLMLKKFDRQGRGTIAFDDFIQCCVTLHTLTASFRQHDTDMDGVIQIHYETFLQMVLGLKM</sequence>
<dbReference type="PANTHER" id="PTHR46212">
    <property type="entry name" value="PEFLIN"/>
    <property type="match status" value="1"/>
</dbReference>
<feature type="domain" description="EF-hand" evidence="6">
    <location>
        <begin position="18"/>
        <end position="53"/>
    </location>
</feature>
<dbReference type="CDD" id="cd16183">
    <property type="entry name" value="EFh_PEF_ALG-2"/>
    <property type="match status" value="1"/>
</dbReference>
<organism evidence="7 8">
    <name type="scientific">Orchesella dallaii</name>
    <dbReference type="NCBI Taxonomy" id="48710"/>
    <lineage>
        <taxon>Eukaryota</taxon>
        <taxon>Metazoa</taxon>
        <taxon>Ecdysozoa</taxon>
        <taxon>Arthropoda</taxon>
        <taxon>Hexapoda</taxon>
        <taxon>Collembola</taxon>
        <taxon>Entomobryomorpha</taxon>
        <taxon>Entomobryoidea</taxon>
        <taxon>Orchesellidae</taxon>
        <taxon>Orchesellinae</taxon>
        <taxon>Orchesella</taxon>
    </lineage>
</organism>
<dbReference type="PROSITE" id="PS00018">
    <property type="entry name" value="EF_HAND_1"/>
    <property type="match status" value="4"/>
</dbReference>
<comment type="subcellular location">
    <subcellularLocation>
        <location evidence="1">Cytoplasm</location>
    </subcellularLocation>
</comment>
<dbReference type="EMBL" id="CAXLJM020000033">
    <property type="protein sequence ID" value="CAL8101817.1"/>
    <property type="molecule type" value="Genomic_DNA"/>
</dbReference>
<evidence type="ECO:0000256" key="2">
    <source>
        <dbReference type="ARBA" id="ARBA00022490"/>
    </source>
</evidence>
<dbReference type="InterPro" id="IPR002048">
    <property type="entry name" value="EF_hand_dom"/>
</dbReference>
<keyword evidence="5" id="KW-0106">Calcium</keyword>
<dbReference type="PANTHER" id="PTHR46212:SF9">
    <property type="entry name" value="PROGRAMMED CELL DEATH PROTEIN 6"/>
    <property type="match status" value="1"/>
</dbReference>
<dbReference type="Proteomes" id="UP001642540">
    <property type="component" value="Unassembled WGS sequence"/>
</dbReference>
<dbReference type="InterPro" id="IPR011992">
    <property type="entry name" value="EF-hand-dom_pair"/>
</dbReference>
<keyword evidence="3" id="KW-0479">Metal-binding</keyword>
<proteinExistence type="predicted"/>
<comment type="caution">
    <text evidence="7">The sequence shown here is derived from an EMBL/GenBank/DDBJ whole genome shotgun (WGS) entry which is preliminary data.</text>
</comment>
<dbReference type="Pfam" id="PF13202">
    <property type="entry name" value="EF-hand_5"/>
    <property type="match status" value="1"/>
</dbReference>
<name>A0ABP1QG60_9HEXA</name>
<feature type="domain" description="EF-hand" evidence="6">
    <location>
        <begin position="85"/>
        <end position="120"/>
    </location>
</feature>
<evidence type="ECO:0000256" key="1">
    <source>
        <dbReference type="ARBA" id="ARBA00004496"/>
    </source>
</evidence>
<evidence type="ECO:0000259" key="6">
    <source>
        <dbReference type="PROSITE" id="PS50222"/>
    </source>
</evidence>
<keyword evidence="4" id="KW-0677">Repeat</keyword>
<evidence type="ECO:0000256" key="3">
    <source>
        <dbReference type="ARBA" id="ARBA00022723"/>
    </source>
</evidence>
<keyword evidence="2" id="KW-0963">Cytoplasm</keyword>
<accession>A0ABP1QG60</accession>
<dbReference type="InterPro" id="IPR018247">
    <property type="entry name" value="EF_Hand_1_Ca_BS"/>
</dbReference>
<dbReference type="SMART" id="SM00054">
    <property type="entry name" value="EFh"/>
    <property type="match status" value="8"/>
</dbReference>
<evidence type="ECO:0000313" key="8">
    <source>
        <dbReference type="Proteomes" id="UP001642540"/>
    </source>
</evidence>
<dbReference type="Pfam" id="PF13499">
    <property type="entry name" value="EF-hand_7"/>
    <property type="match status" value="4"/>
</dbReference>
<dbReference type="PROSITE" id="PS50222">
    <property type="entry name" value="EF_HAND_2"/>
    <property type="match status" value="5"/>
</dbReference>